<evidence type="ECO:0000313" key="8">
    <source>
        <dbReference type="EMBL" id="PUZ59715.1"/>
    </source>
</evidence>
<comment type="subcellular location">
    <subcellularLocation>
        <location evidence="1">Membrane</location>
        <topology evidence="1">Multi-pass membrane protein</topology>
    </subcellularLocation>
</comment>
<evidence type="ECO:0000256" key="3">
    <source>
        <dbReference type="ARBA" id="ARBA00022989"/>
    </source>
</evidence>
<feature type="transmembrane region" description="Helical" evidence="7">
    <location>
        <begin position="364"/>
        <end position="389"/>
    </location>
</feature>
<evidence type="ECO:0000256" key="1">
    <source>
        <dbReference type="ARBA" id="ARBA00004141"/>
    </source>
</evidence>
<reference evidence="8 9" key="1">
    <citation type="submission" date="2018-04" db="EMBL/GenBank/DDBJ databases">
        <title>WGS assembly of Panicum hallii var. hallii HAL2.</title>
        <authorList>
            <person name="Lovell J."/>
            <person name="Jenkins J."/>
            <person name="Lowry D."/>
            <person name="Mamidi S."/>
            <person name="Sreedasyam A."/>
            <person name="Weng X."/>
            <person name="Barry K."/>
            <person name="Bonette J."/>
            <person name="Campitelli B."/>
            <person name="Daum C."/>
            <person name="Gordon S."/>
            <person name="Gould B."/>
            <person name="Lipzen A."/>
            <person name="MacQueen A."/>
            <person name="Palacio-Mejia J."/>
            <person name="Plott C."/>
            <person name="Shakirov E."/>
            <person name="Shu S."/>
            <person name="Yoshinaga Y."/>
            <person name="Zane M."/>
            <person name="Rokhsar D."/>
            <person name="Grimwood J."/>
            <person name="Schmutz J."/>
            <person name="Juenger T."/>
        </authorList>
    </citation>
    <scope>NUCLEOTIDE SEQUENCE [LARGE SCALE GENOMIC DNA]</scope>
    <source>
        <strain evidence="9">cv. HAL2</strain>
    </source>
</reference>
<dbReference type="GO" id="GO:0016020">
    <property type="term" value="C:membrane"/>
    <property type="evidence" value="ECO:0007669"/>
    <property type="project" value="UniProtKB-SubCell"/>
</dbReference>
<dbReference type="InterPro" id="IPR004254">
    <property type="entry name" value="AdipoR/HlyIII-related"/>
</dbReference>
<feature type="transmembrane region" description="Helical" evidence="7">
    <location>
        <begin position="333"/>
        <end position="352"/>
    </location>
</feature>
<evidence type="ECO:0000256" key="4">
    <source>
        <dbReference type="ARBA" id="ARBA00023136"/>
    </source>
</evidence>
<keyword evidence="5" id="KW-0862">Zinc</keyword>
<dbReference type="GO" id="GO:0009725">
    <property type="term" value="P:response to hormone"/>
    <property type="evidence" value="ECO:0007669"/>
    <property type="project" value="TreeGrafter"/>
</dbReference>
<dbReference type="STRING" id="1504633.A0A2T7DVW6"/>
<keyword evidence="3 7" id="KW-1133">Transmembrane helix</keyword>
<feature type="transmembrane region" description="Helical" evidence="7">
    <location>
        <begin position="272"/>
        <end position="293"/>
    </location>
</feature>
<feature type="transmembrane region" description="Helical" evidence="7">
    <location>
        <begin position="395"/>
        <end position="416"/>
    </location>
</feature>
<evidence type="ECO:0000256" key="5">
    <source>
        <dbReference type="PIRSR" id="PIRSR604254-1"/>
    </source>
</evidence>
<dbReference type="Pfam" id="PF03006">
    <property type="entry name" value="HlyIII"/>
    <property type="match status" value="1"/>
</dbReference>
<dbReference type="GO" id="GO:0038023">
    <property type="term" value="F:signaling receptor activity"/>
    <property type="evidence" value="ECO:0007669"/>
    <property type="project" value="TreeGrafter"/>
</dbReference>
<feature type="transmembrane region" description="Helical" evidence="7">
    <location>
        <begin position="305"/>
        <end position="327"/>
    </location>
</feature>
<dbReference type="Proteomes" id="UP000244336">
    <property type="component" value="Chromosome 4"/>
</dbReference>
<name>A0A2T7DVW6_9POAL</name>
<dbReference type="OrthoDB" id="529367at2759"/>
<feature type="region of interest" description="Disordered" evidence="6">
    <location>
        <begin position="1"/>
        <end position="104"/>
    </location>
</feature>
<feature type="binding site" evidence="5">
    <location>
        <position position="289"/>
    </location>
    <ligand>
        <name>Zn(2+)</name>
        <dbReference type="ChEBI" id="CHEBI:29105"/>
    </ligand>
</feature>
<dbReference type="GO" id="GO:0046872">
    <property type="term" value="F:metal ion binding"/>
    <property type="evidence" value="ECO:0007669"/>
    <property type="project" value="UniProtKB-KW"/>
</dbReference>
<sequence length="476" mass="51112">MDASRRQRERVRDGAGRRGCASRVAETEPDRPGALGTRVVTALPRAPPSLYSTKARPASAARPQAQRQRHTSSPVRPPCAPSPTHARVTVRARAGGGGGGEMATETETVTMTTSAREERHGGGCCVHAATGVVLSSRQEGGKGRLPRLVRFEELPDYLRDNEYIHAHYRCEWSVRDALRSVFAWHNETLNVWSHLGGFFLFLYLAVAKETGRVAAAAARAAPGIVTFVLTSANASWETRSGNSSLVASTDFSAVLASGSSGLGQAVPRWPRTVFLAGAMTCLAVSAAAHLLACHSRRFTRLFWQLDYAGIAVMIVASFFPPVYYAFLGDARTQLSYLSLITALGLLVVGLMLSPARSSPRLRHLRAGLFVCMALSGALPALHALALHWGHRECHLALALELVMGLVYAAGAGFYVSRVPERWRPGKFDCVGHSHQIFHVLVLVGALTHYAATDILINWREALAAVAAAGGAPALTL</sequence>
<feature type="compositionally biased region" description="Low complexity" evidence="6">
    <location>
        <begin position="55"/>
        <end position="66"/>
    </location>
</feature>
<feature type="compositionally biased region" description="Basic and acidic residues" evidence="6">
    <location>
        <begin position="1"/>
        <end position="16"/>
    </location>
</feature>
<evidence type="ECO:0000256" key="2">
    <source>
        <dbReference type="ARBA" id="ARBA00022692"/>
    </source>
</evidence>
<keyword evidence="9" id="KW-1185">Reference proteome</keyword>
<dbReference type="AlphaFoldDB" id="A0A2T7DVW6"/>
<feature type="binding site" evidence="5">
    <location>
        <position position="438"/>
    </location>
    <ligand>
        <name>Zn(2+)</name>
        <dbReference type="ChEBI" id="CHEBI:29105"/>
    </ligand>
</feature>
<evidence type="ECO:0000256" key="7">
    <source>
        <dbReference type="SAM" id="Phobius"/>
    </source>
</evidence>
<dbReference type="Gramene" id="PUZ59715">
    <property type="protein sequence ID" value="PUZ59715"/>
    <property type="gene ID" value="GQ55_4G065000"/>
</dbReference>
<accession>A0A2T7DVW6</accession>
<keyword evidence="2 7" id="KW-0812">Transmembrane</keyword>
<evidence type="ECO:0000256" key="6">
    <source>
        <dbReference type="SAM" id="MobiDB-lite"/>
    </source>
</evidence>
<evidence type="ECO:0000313" key="9">
    <source>
        <dbReference type="Proteomes" id="UP000244336"/>
    </source>
</evidence>
<organism evidence="8 9">
    <name type="scientific">Panicum hallii var. hallii</name>
    <dbReference type="NCBI Taxonomy" id="1504633"/>
    <lineage>
        <taxon>Eukaryota</taxon>
        <taxon>Viridiplantae</taxon>
        <taxon>Streptophyta</taxon>
        <taxon>Embryophyta</taxon>
        <taxon>Tracheophyta</taxon>
        <taxon>Spermatophyta</taxon>
        <taxon>Magnoliopsida</taxon>
        <taxon>Liliopsida</taxon>
        <taxon>Poales</taxon>
        <taxon>Poaceae</taxon>
        <taxon>PACMAD clade</taxon>
        <taxon>Panicoideae</taxon>
        <taxon>Panicodae</taxon>
        <taxon>Paniceae</taxon>
        <taxon>Panicinae</taxon>
        <taxon>Panicum</taxon>
        <taxon>Panicum sect. Panicum</taxon>
    </lineage>
</organism>
<dbReference type="PANTHER" id="PTHR20855">
    <property type="entry name" value="ADIPOR/PROGESTIN RECEPTOR-RELATED"/>
    <property type="match status" value="1"/>
</dbReference>
<dbReference type="PANTHER" id="PTHR20855:SF139">
    <property type="entry name" value="OS06G0652200 PROTEIN"/>
    <property type="match status" value="1"/>
</dbReference>
<gene>
    <name evidence="8" type="ORF">GQ55_4G065000</name>
</gene>
<proteinExistence type="predicted"/>
<keyword evidence="4 7" id="KW-0472">Membrane</keyword>
<dbReference type="EMBL" id="CM009752">
    <property type="protein sequence ID" value="PUZ59715.1"/>
    <property type="molecule type" value="Genomic_DNA"/>
</dbReference>
<feature type="binding site" evidence="5">
    <location>
        <position position="434"/>
    </location>
    <ligand>
        <name>Zn(2+)</name>
        <dbReference type="ChEBI" id="CHEBI:29105"/>
    </ligand>
</feature>
<keyword evidence="5" id="KW-0479">Metal-binding</keyword>
<dbReference type="GO" id="GO:0009744">
    <property type="term" value="P:response to sucrose"/>
    <property type="evidence" value="ECO:0007669"/>
    <property type="project" value="UniProtKB-ARBA"/>
</dbReference>
<protein>
    <submittedName>
        <fullName evidence="8">Uncharacterized protein</fullName>
    </submittedName>
</protein>